<evidence type="ECO:0000256" key="1">
    <source>
        <dbReference type="SAM" id="MobiDB-lite"/>
    </source>
</evidence>
<dbReference type="AlphaFoldDB" id="A0A428PZM4"/>
<protein>
    <submittedName>
        <fullName evidence="2">Uncharacterized protein</fullName>
    </submittedName>
</protein>
<name>A0A428PZM4_9HYPO</name>
<sequence>MTPTGLASFVRSRLLKCKFNETGGMASLICCPYPAFRLICGSWGDMLGVRSFPTVGSSYGLDLRGHEAPCESEQGISDMETDLVREDEVKRTADRSLKSARYHTSRYPPPLIA</sequence>
<dbReference type="OrthoDB" id="10469652at2759"/>
<proteinExistence type="predicted"/>
<dbReference type="EMBL" id="NKCI01000073">
    <property type="protein sequence ID" value="RSL58485.1"/>
    <property type="molecule type" value="Genomic_DNA"/>
</dbReference>
<comment type="caution">
    <text evidence="2">The sequence shown here is derived from an EMBL/GenBank/DDBJ whole genome shotgun (WGS) entry which is preliminary data.</text>
</comment>
<organism evidence="2 3">
    <name type="scientific">Fusarium duplospermum</name>
    <dbReference type="NCBI Taxonomy" id="1325734"/>
    <lineage>
        <taxon>Eukaryota</taxon>
        <taxon>Fungi</taxon>
        <taxon>Dikarya</taxon>
        <taxon>Ascomycota</taxon>
        <taxon>Pezizomycotina</taxon>
        <taxon>Sordariomycetes</taxon>
        <taxon>Hypocreomycetidae</taxon>
        <taxon>Hypocreales</taxon>
        <taxon>Nectriaceae</taxon>
        <taxon>Fusarium</taxon>
        <taxon>Fusarium solani species complex</taxon>
    </lineage>
</organism>
<accession>A0A428PZM4</accession>
<dbReference type="Proteomes" id="UP000288168">
    <property type="component" value="Unassembled WGS sequence"/>
</dbReference>
<evidence type="ECO:0000313" key="2">
    <source>
        <dbReference type="EMBL" id="RSL58485.1"/>
    </source>
</evidence>
<evidence type="ECO:0000313" key="3">
    <source>
        <dbReference type="Proteomes" id="UP000288168"/>
    </source>
</evidence>
<reference evidence="2 3" key="1">
    <citation type="submission" date="2017-06" db="EMBL/GenBank/DDBJ databases">
        <title>Comparative genomic analysis of Ambrosia Fusariam Clade fungi.</title>
        <authorList>
            <person name="Stajich J.E."/>
            <person name="Carrillo J."/>
            <person name="Kijimoto T."/>
            <person name="Eskalen A."/>
            <person name="O'Donnell K."/>
            <person name="Kasson M."/>
        </authorList>
    </citation>
    <scope>NUCLEOTIDE SEQUENCE [LARGE SCALE GENOMIC DNA]</scope>
    <source>
        <strain evidence="2 3">NRRL62584</strain>
    </source>
</reference>
<feature type="region of interest" description="Disordered" evidence="1">
    <location>
        <begin position="90"/>
        <end position="113"/>
    </location>
</feature>
<keyword evidence="3" id="KW-1185">Reference proteome</keyword>
<gene>
    <name evidence="2" type="ORF">CEP54_007725</name>
</gene>